<dbReference type="AlphaFoldDB" id="A0A2W5FNR4"/>
<dbReference type="GO" id="GO:0005840">
    <property type="term" value="C:ribosome"/>
    <property type="evidence" value="ECO:0007669"/>
    <property type="project" value="UniProtKB-KW"/>
</dbReference>
<reference evidence="3 4" key="1">
    <citation type="submission" date="2017-08" db="EMBL/GenBank/DDBJ databases">
        <title>Infants hospitalized years apart are colonized by the same room-sourced microbial strains.</title>
        <authorList>
            <person name="Brooks B."/>
            <person name="Olm M.R."/>
            <person name="Firek B.A."/>
            <person name="Baker R."/>
            <person name="Thomas B.C."/>
            <person name="Morowitz M.J."/>
            <person name="Banfield J.F."/>
        </authorList>
    </citation>
    <scope>NUCLEOTIDE SEQUENCE [LARGE SCALE GENOMIC DNA]</scope>
    <source>
        <strain evidence="3">S2_006_000_R2_64</strain>
    </source>
</reference>
<dbReference type="GO" id="GO:0032259">
    <property type="term" value="P:methylation"/>
    <property type="evidence" value="ECO:0007669"/>
    <property type="project" value="UniProtKB-KW"/>
</dbReference>
<accession>A0A2W5FNR4</accession>
<gene>
    <name evidence="3" type="ORF">DI586_03100</name>
</gene>
<sequence length="296" mass="32608">MLDAQIKGLLFTINLSQPLSLSDTEIMTMASLLEDEAISTSWEKSKNAWDIMWLVDFRPNAAQIAKRLKVQAAKLKIEPVADTNWLEHSYQQFPPFRIGDFFIYGSHYKEKIPAKTMGLQIDAATAFGSGEHGTTKGCLEMLIRMKDMGIKPKNILDMGTGSGILALGAYRLWKKPVLAIDNDPESVRVSCRHRSMNKIPAGAEGVACACGDGYKTHKVKQTAPFDLVIANILAGPLIEMAPELAGVLKPKGYVILSGLLRDQEKAVLAAHKEFGMKKIARIVHDDWCALLLQAES</sequence>
<dbReference type="Gene3D" id="3.40.50.150">
    <property type="entry name" value="Vaccinia Virus protein VP39"/>
    <property type="match status" value="1"/>
</dbReference>
<dbReference type="PANTHER" id="PTHR43648:SF1">
    <property type="entry name" value="ELECTRON TRANSFER FLAVOPROTEIN BETA SUBUNIT LYSINE METHYLTRANSFERASE"/>
    <property type="match status" value="1"/>
</dbReference>
<dbReference type="InterPro" id="IPR029063">
    <property type="entry name" value="SAM-dependent_MTases_sf"/>
</dbReference>
<dbReference type="InterPro" id="IPR050078">
    <property type="entry name" value="Ribosomal_L11_MeTrfase_PrmA"/>
</dbReference>
<dbReference type="EMBL" id="QFOT01000020">
    <property type="protein sequence ID" value="PZP56613.1"/>
    <property type="molecule type" value="Genomic_DNA"/>
</dbReference>
<organism evidence="3 4">
    <name type="scientific">Micavibrio aeruginosavorus</name>
    <dbReference type="NCBI Taxonomy" id="349221"/>
    <lineage>
        <taxon>Bacteria</taxon>
        <taxon>Pseudomonadati</taxon>
        <taxon>Bdellovibrionota</taxon>
        <taxon>Bdellovibrionia</taxon>
        <taxon>Bdellovibrionales</taxon>
        <taxon>Pseudobdellovibrionaceae</taxon>
        <taxon>Micavibrio</taxon>
    </lineage>
</organism>
<protein>
    <submittedName>
        <fullName evidence="3">50S ribosomal protein L11 methyltransferase</fullName>
    </submittedName>
</protein>
<dbReference type="SUPFAM" id="SSF53335">
    <property type="entry name" value="S-adenosyl-L-methionine-dependent methyltransferases"/>
    <property type="match status" value="1"/>
</dbReference>
<evidence type="ECO:0000256" key="1">
    <source>
        <dbReference type="ARBA" id="ARBA00022603"/>
    </source>
</evidence>
<dbReference type="GO" id="GO:0008276">
    <property type="term" value="F:protein methyltransferase activity"/>
    <property type="evidence" value="ECO:0007669"/>
    <property type="project" value="TreeGrafter"/>
</dbReference>
<name>A0A2W5FNR4_9BACT</name>
<dbReference type="Pfam" id="PF06325">
    <property type="entry name" value="PrmA"/>
    <property type="match status" value="1"/>
</dbReference>
<keyword evidence="2 3" id="KW-0808">Transferase</keyword>
<dbReference type="PANTHER" id="PTHR43648">
    <property type="entry name" value="ELECTRON TRANSFER FLAVOPROTEIN BETA SUBUNIT LYSINE METHYLTRANSFERASE"/>
    <property type="match status" value="1"/>
</dbReference>
<keyword evidence="3" id="KW-0689">Ribosomal protein</keyword>
<proteinExistence type="predicted"/>
<keyword evidence="3" id="KW-0687">Ribonucleoprotein</keyword>
<keyword evidence="1 3" id="KW-0489">Methyltransferase</keyword>
<dbReference type="CDD" id="cd02440">
    <property type="entry name" value="AdoMet_MTases"/>
    <property type="match status" value="1"/>
</dbReference>
<evidence type="ECO:0000313" key="4">
    <source>
        <dbReference type="Proteomes" id="UP000249739"/>
    </source>
</evidence>
<evidence type="ECO:0000256" key="2">
    <source>
        <dbReference type="ARBA" id="ARBA00022679"/>
    </source>
</evidence>
<dbReference type="Proteomes" id="UP000249739">
    <property type="component" value="Unassembled WGS sequence"/>
</dbReference>
<comment type="caution">
    <text evidence="3">The sequence shown here is derived from an EMBL/GenBank/DDBJ whole genome shotgun (WGS) entry which is preliminary data.</text>
</comment>
<evidence type="ECO:0000313" key="3">
    <source>
        <dbReference type="EMBL" id="PZP56613.1"/>
    </source>
</evidence>